<evidence type="ECO:0000313" key="4">
    <source>
        <dbReference type="Proteomes" id="UP000008810"/>
    </source>
</evidence>
<sequence length="176" mass="19193">MHGAPSATALVNSLPVRVTNPMEVEPPSDVTGPRRRRGLPPLEGRCLPRWRRRPSGRTGMSGPPAAARHGGRRHPRGRIRSTRPGGEDSEFFYLVVVRFLPKLICREEKMAASARAGEWATSLATACSLLSRFVRQNGAAAAELGKILFLSSFSCDICGENLDVSQDASRLVFDLL</sequence>
<dbReference type="GO" id="GO:0009611">
    <property type="term" value="P:response to wounding"/>
    <property type="evidence" value="ECO:0000318"/>
    <property type="project" value="GO_Central"/>
</dbReference>
<feature type="region of interest" description="Disordered" evidence="1">
    <location>
        <begin position="1"/>
        <end position="84"/>
    </location>
</feature>
<dbReference type="EMBL" id="CM000880">
    <property type="protein sequence ID" value="KQK18246.1"/>
    <property type="molecule type" value="Genomic_DNA"/>
</dbReference>
<dbReference type="GO" id="GO:2000022">
    <property type="term" value="P:regulation of jasmonic acid mediated signaling pathway"/>
    <property type="evidence" value="ECO:0000318"/>
    <property type="project" value="GO_Central"/>
</dbReference>
<evidence type="ECO:0000313" key="3">
    <source>
        <dbReference type="EnsemblPlants" id="KQK18246"/>
    </source>
</evidence>
<evidence type="ECO:0000256" key="1">
    <source>
        <dbReference type="SAM" id="MobiDB-lite"/>
    </source>
</evidence>
<reference evidence="2" key="2">
    <citation type="submission" date="2017-06" db="EMBL/GenBank/DDBJ databases">
        <title>WGS assembly of Brachypodium distachyon.</title>
        <authorList>
            <consortium name="The International Brachypodium Initiative"/>
            <person name="Lucas S."/>
            <person name="Harmon-Smith M."/>
            <person name="Lail K."/>
            <person name="Tice H."/>
            <person name="Grimwood J."/>
            <person name="Bruce D."/>
            <person name="Barry K."/>
            <person name="Shu S."/>
            <person name="Lindquist E."/>
            <person name="Wang M."/>
            <person name="Pitluck S."/>
            <person name="Vogel J.P."/>
            <person name="Garvin D.F."/>
            <person name="Mockler T.C."/>
            <person name="Schmutz J."/>
            <person name="Rokhsar D."/>
            <person name="Bevan M.W."/>
        </authorList>
    </citation>
    <scope>NUCLEOTIDE SEQUENCE</scope>
    <source>
        <strain evidence="2">Bd21</strain>
    </source>
</reference>
<name>A0A0Q3NLD9_BRADI</name>
<dbReference type="GO" id="GO:0031347">
    <property type="term" value="P:regulation of defense response"/>
    <property type="evidence" value="ECO:0000318"/>
    <property type="project" value="GO_Central"/>
</dbReference>
<dbReference type="Proteomes" id="UP000008810">
    <property type="component" value="Chromosome 1"/>
</dbReference>
<reference evidence="2 3" key="1">
    <citation type="journal article" date="2010" name="Nature">
        <title>Genome sequencing and analysis of the model grass Brachypodium distachyon.</title>
        <authorList>
            <consortium name="International Brachypodium Initiative"/>
        </authorList>
    </citation>
    <scope>NUCLEOTIDE SEQUENCE [LARGE SCALE GENOMIC DNA]</scope>
    <source>
        <strain evidence="2 3">Bd21</strain>
    </source>
</reference>
<dbReference type="AlphaFoldDB" id="A0A0Q3NLD9"/>
<dbReference type="EnsemblPlants" id="KQK18246">
    <property type="protein sequence ID" value="KQK18246"/>
    <property type="gene ID" value="BRADI_1g39920v3"/>
</dbReference>
<protein>
    <submittedName>
        <fullName evidence="2 3">Uncharacterized protein</fullName>
    </submittedName>
</protein>
<dbReference type="InParanoid" id="A0A0Q3NLD9"/>
<feature type="compositionally biased region" description="Basic residues" evidence="1">
    <location>
        <begin position="69"/>
        <end position="81"/>
    </location>
</feature>
<proteinExistence type="predicted"/>
<dbReference type="GO" id="GO:0005634">
    <property type="term" value="C:nucleus"/>
    <property type="evidence" value="ECO:0000318"/>
    <property type="project" value="GO_Central"/>
</dbReference>
<dbReference type="ExpressionAtlas" id="A0A0Q3NLD9">
    <property type="expression patterns" value="baseline"/>
</dbReference>
<accession>A0A0Q3NLD9</accession>
<reference evidence="3" key="3">
    <citation type="submission" date="2018-08" db="UniProtKB">
        <authorList>
            <consortium name="EnsemblPlants"/>
        </authorList>
    </citation>
    <scope>IDENTIFICATION</scope>
    <source>
        <strain evidence="3">cv. Bd21</strain>
    </source>
</reference>
<keyword evidence="4" id="KW-1185">Reference proteome</keyword>
<evidence type="ECO:0000313" key="2">
    <source>
        <dbReference type="EMBL" id="KQK18246.1"/>
    </source>
</evidence>
<dbReference type="Gramene" id="KQK18246">
    <property type="protein sequence ID" value="KQK18246"/>
    <property type="gene ID" value="BRADI_1g39920v3"/>
</dbReference>
<gene>
    <name evidence="2" type="ORF">BRADI_1g39920v3</name>
</gene>
<organism evidence="2">
    <name type="scientific">Brachypodium distachyon</name>
    <name type="common">Purple false brome</name>
    <name type="synonym">Trachynia distachya</name>
    <dbReference type="NCBI Taxonomy" id="15368"/>
    <lineage>
        <taxon>Eukaryota</taxon>
        <taxon>Viridiplantae</taxon>
        <taxon>Streptophyta</taxon>
        <taxon>Embryophyta</taxon>
        <taxon>Tracheophyta</taxon>
        <taxon>Spermatophyta</taxon>
        <taxon>Magnoliopsida</taxon>
        <taxon>Liliopsida</taxon>
        <taxon>Poales</taxon>
        <taxon>Poaceae</taxon>
        <taxon>BOP clade</taxon>
        <taxon>Pooideae</taxon>
        <taxon>Stipodae</taxon>
        <taxon>Brachypodieae</taxon>
        <taxon>Brachypodium</taxon>
    </lineage>
</organism>